<organism evidence="2 3">
    <name type="scientific">Arthrobotrys conoides</name>
    <dbReference type="NCBI Taxonomy" id="74498"/>
    <lineage>
        <taxon>Eukaryota</taxon>
        <taxon>Fungi</taxon>
        <taxon>Dikarya</taxon>
        <taxon>Ascomycota</taxon>
        <taxon>Pezizomycotina</taxon>
        <taxon>Orbiliomycetes</taxon>
        <taxon>Orbiliales</taxon>
        <taxon>Orbiliaceae</taxon>
        <taxon>Arthrobotrys</taxon>
    </lineage>
</organism>
<evidence type="ECO:0000313" key="2">
    <source>
        <dbReference type="EMBL" id="KAK6516823.1"/>
    </source>
</evidence>
<dbReference type="AlphaFoldDB" id="A0AAN8PLX5"/>
<dbReference type="EMBL" id="JAVHJM010000003">
    <property type="protein sequence ID" value="KAK6516823.1"/>
    <property type="molecule type" value="Genomic_DNA"/>
</dbReference>
<gene>
    <name evidence="2" type="ORF">TWF506_006709</name>
</gene>
<evidence type="ECO:0000256" key="1">
    <source>
        <dbReference type="SAM" id="MobiDB-lite"/>
    </source>
</evidence>
<keyword evidence="3" id="KW-1185">Reference proteome</keyword>
<proteinExistence type="predicted"/>
<protein>
    <submittedName>
        <fullName evidence="2">Uncharacterized protein</fullName>
    </submittedName>
</protein>
<comment type="caution">
    <text evidence="2">The sequence shown here is derived from an EMBL/GenBank/DDBJ whole genome shotgun (WGS) entry which is preliminary data.</text>
</comment>
<reference evidence="2 3" key="1">
    <citation type="submission" date="2019-10" db="EMBL/GenBank/DDBJ databases">
        <authorList>
            <person name="Palmer J.M."/>
        </authorList>
    </citation>
    <scope>NUCLEOTIDE SEQUENCE [LARGE SCALE GENOMIC DNA]</scope>
    <source>
        <strain evidence="2 3">TWF506</strain>
    </source>
</reference>
<accession>A0AAN8PLX5</accession>
<name>A0AAN8PLX5_9PEZI</name>
<sequence>MDKRNVGFFVFEEFSSPRQICTPIKHHYLGVTGLMRQRELPSLKRVFDPREFSTSPLYHQTTPPPPVKNKGFLSSGSLSYSPRQICTPIKHHYHGVTGLTRQQESPSLTRFFDPREFSISPFHPQ</sequence>
<feature type="region of interest" description="Disordered" evidence="1">
    <location>
        <begin position="54"/>
        <end position="73"/>
    </location>
</feature>
<dbReference type="Proteomes" id="UP001307849">
    <property type="component" value="Unassembled WGS sequence"/>
</dbReference>
<evidence type="ECO:0000313" key="3">
    <source>
        <dbReference type="Proteomes" id="UP001307849"/>
    </source>
</evidence>